<keyword evidence="2" id="KW-1185">Reference proteome</keyword>
<evidence type="ECO:0000313" key="2">
    <source>
        <dbReference type="Proteomes" id="UP001054945"/>
    </source>
</evidence>
<evidence type="ECO:0000313" key="1">
    <source>
        <dbReference type="EMBL" id="GIY97143.1"/>
    </source>
</evidence>
<comment type="caution">
    <text evidence="1">The sequence shown here is derived from an EMBL/GenBank/DDBJ whole genome shotgun (WGS) entry which is preliminary data.</text>
</comment>
<sequence length="91" mass="10521">MRHSVGAVIKSSKVKLSPEGCGFSQKEKIETNIENPQRNKHLCSNWARWPKVKVLVAALEKPEEASKVNHCSSSERLKENSLFQRRIYRMR</sequence>
<accession>A0AAV4XTR9</accession>
<reference evidence="1 2" key="1">
    <citation type="submission" date="2021-06" db="EMBL/GenBank/DDBJ databases">
        <title>Caerostris extrusa draft genome.</title>
        <authorList>
            <person name="Kono N."/>
            <person name="Arakawa K."/>
        </authorList>
    </citation>
    <scope>NUCLEOTIDE SEQUENCE [LARGE SCALE GENOMIC DNA]</scope>
</reference>
<dbReference type="EMBL" id="BPLR01018123">
    <property type="protein sequence ID" value="GIY97143.1"/>
    <property type="molecule type" value="Genomic_DNA"/>
</dbReference>
<dbReference type="AlphaFoldDB" id="A0AAV4XTR9"/>
<protein>
    <submittedName>
        <fullName evidence="1">Uncharacterized protein</fullName>
    </submittedName>
</protein>
<organism evidence="1 2">
    <name type="scientific">Caerostris extrusa</name>
    <name type="common">Bark spider</name>
    <name type="synonym">Caerostris bankana</name>
    <dbReference type="NCBI Taxonomy" id="172846"/>
    <lineage>
        <taxon>Eukaryota</taxon>
        <taxon>Metazoa</taxon>
        <taxon>Ecdysozoa</taxon>
        <taxon>Arthropoda</taxon>
        <taxon>Chelicerata</taxon>
        <taxon>Arachnida</taxon>
        <taxon>Araneae</taxon>
        <taxon>Araneomorphae</taxon>
        <taxon>Entelegynae</taxon>
        <taxon>Araneoidea</taxon>
        <taxon>Araneidae</taxon>
        <taxon>Caerostris</taxon>
    </lineage>
</organism>
<proteinExistence type="predicted"/>
<dbReference type="Proteomes" id="UP001054945">
    <property type="component" value="Unassembled WGS sequence"/>
</dbReference>
<gene>
    <name evidence="1" type="ORF">CEXT_397701</name>
</gene>
<name>A0AAV4XTR9_CAEEX</name>